<protein>
    <submittedName>
        <fullName evidence="10">ABC transporter</fullName>
    </submittedName>
</protein>
<evidence type="ECO:0000256" key="2">
    <source>
        <dbReference type="ARBA" id="ARBA00022475"/>
    </source>
</evidence>
<feature type="domain" description="MacB-like periplasmic core" evidence="9">
    <location>
        <begin position="20"/>
        <end position="175"/>
    </location>
</feature>
<dbReference type="GO" id="GO:0022857">
    <property type="term" value="F:transmembrane transporter activity"/>
    <property type="evidence" value="ECO:0007669"/>
    <property type="project" value="TreeGrafter"/>
</dbReference>
<evidence type="ECO:0000256" key="3">
    <source>
        <dbReference type="ARBA" id="ARBA00022692"/>
    </source>
</evidence>
<dbReference type="GeneID" id="93407611"/>
<dbReference type="AlphaFoldDB" id="A0A096AYW9"/>
<evidence type="ECO:0000256" key="1">
    <source>
        <dbReference type="ARBA" id="ARBA00004651"/>
    </source>
</evidence>
<comment type="subcellular location">
    <subcellularLocation>
        <location evidence="1">Cell membrane</location>
        <topology evidence="1">Multi-pass membrane protein</topology>
    </subcellularLocation>
</comment>
<keyword evidence="5 7" id="KW-0472">Membrane</keyword>
<dbReference type="Proteomes" id="UP000029556">
    <property type="component" value="Unassembled WGS sequence"/>
</dbReference>
<dbReference type="OrthoDB" id="9770036at2"/>
<dbReference type="PANTHER" id="PTHR30572:SF4">
    <property type="entry name" value="ABC TRANSPORTER PERMEASE YTRF"/>
    <property type="match status" value="1"/>
</dbReference>
<accession>A0A096AYW9</accession>
<feature type="transmembrane region" description="Helical" evidence="7">
    <location>
        <begin position="212"/>
        <end position="237"/>
    </location>
</feature>
<evidence type="ECO:0000256" key="7">
    <source>
        <dbReference type="SAM" id="Phobius"/>
    </source>
</evidence>
<evidence type="ECO:0000313" key="11">
    <source>
        <dbReference type="Proteomes" id="UP000029556"/>
    </source>
</evidence>
<feature type="domain" description="ABC3 transporter permease C-terminal" evidence="8">
    <location>
        <begin position="216"/>
        <end position="336"/>
    </location>
</feature>
<dbReference type="GO" id="GO:0005886">
    <property type="term" value="C:plasma membrane"/>
    <property type="evidence" value="ECO:0007669"/>
    <property type="project" value="UniProtKB-SubCell"/>
</dbReference>
<evidence type="ECO:0000313" key="10">
    <source>
        <dbReference type="EMBL" id="KGF35752.1"/>
    </source>
</evidence>
<evidence type="ECO:0000259" key="9">
    <source>
        <dbReference type="Pfam" id="PF12704"/>
    </source>
</evidence>
<sequence>MKYKNIREGEQLHFDLHFLNRIKKQFPGIKAISPEITGPYSQVMNKAKSGLFKIIGINENYMGIKILKINEDGRYFNKGDDENTRNVTIIGENVSTTLFNNQKALGKSINIAGIDFKVIGVLKNDDIFSASEINSVYVPFSSYINCIDNKTPLRAFCLYLNKEVDSKRFENELRAFIANKYQFAYSDKQALQIINFETQTSAFEGLFDGLKMFIWIVGICFLISGIVGVSNIMFVVIKERSSEIGIRKAVGATPKSILVLMLTESVIITVISGIIGLISGAAILEIINWLLESARHATMIKHAEIDINVAVLALVILILSGVIAGAFPAMKASVIQPIDAIRNENIG</sequence>
<comment type="caution">
    <text evidence="10">The sequence shown here is derived from an EMBL/GenBank/DDBJ whole genome shotgun (WGS) entry which is preliminary data.</text>
</comment>
<evidence type="ECO:0000256" key="4">
    <source>
        <dbReference type="ARBA" id="ARBA00022989"/>
    </source>
</evidence>
<keyword evidence="3 7" id="KW-0812">Transmembrane</keyword>
<reference evidence="10 11" key="1">
    <citation type="submission" date="2014-07" db="EMBL/GenBank/DDBJ databases">
        <authorList>
            <person name="McCorrison J."/>
            <person name="Sanka R."/>
            <person name="Torralba M."/>
            <person name="Gillis M."/>
            <person name="Haft D.H."/>
            <person name="Methe B."/>
            <person name="Sutton G."/>
            <person name="Nelson K.E."/>
        </authorList>
    </citation>
    <scope>NUCLEOTIDE SEQUENCE [LARGE SCALE GENOMIC DNA]</scope>
    <source>
        <strain evidence="10 11">DNF00853</strain>
    </source>
</reference>
<name>A0A096AYW9_9BACT</name>
<evidence type="ECO:0000256" key="6">
    <source>
        <dbReference type="ARBA" id="ARBA00038076"/>
    </source>
</evidence>
<feature type="transmembrane region" description="Helical" evidence="7">
    <location>
        <begin position="307"/>
        <end position="327"/>
    </location>
</feature>
<comment type="similarity">
    <text evidence="6">Belongs to the ABC-4 integral membrane protein family.</text>
</comment>
<feature type="transmembrane region" description="Helical" evidence="7">
    <location>
        <begin position="258"/>
        <end position="287"/>
    </location>
</feature>
<organism evidence="10 11">
    <name type="scientific">Hoylesella buccalis DNF00853</name>
    <dbReference type="NCBI Taxonomy" id="1401074"/>
    <lineage>
        <taxon>Bacteria</taxon>
        <taxon>Pseudomonadati</taxon>
        <taxon>Bacteroidota</taxon>
        <taxon>Bacteroidia</taxon>
        <taxon>Bacteroidales</taxon>
        <taxon>Prevotellaceae</taxon>
        <taxon>Hoylesella</taxon>
    </lineage>
</organism>
<dbReference type="InterPro" id="IPR003838">
    <property type="entry name" value="ABC3_permease_C"/>
</dbReference>
<dbReference type="InterPro" id="IPR050250">
    <property type="entry name" value="Macrolide_Exporter_MacB"/>
</dbReference>
<dbReference type="InterPro" id="IPR025857">
    <property type="entry name" value="MacB_PCD"/>
</dbReference>
<dbReference type="PANTHER" id="PTHR30572">
    <property type="entry name" value="MEMBRANE COMPONENT OF TRANSPORTER-RELATED"/>
    <property type="match status" value="1"/>
</dbReference>
<evidence type="ECO:0000259" key="8">
    <source>
        <dbReference type="Pfam" id="PF02687"/>
    </source>
</evidence>
<dbReference type="EMBL" id="JRNN01000036">
    <property type="protein sequence ID" value="KGF35752.1"/>
    <property type="molecule type" value="Genomic_DNA"/>
</dbReference>
<evidence type="ECO:0000256" key="5">
    <source>
        <dbReference type="ARBA" id="ARBA00023136"/>
    </source>
</evidence>
<dbReference type="Pfam" id="PF02687">
    <property type="entry name" value="FtsX"/>
    <property type="match status" value="1"/>
</dbReference>
<keyword evidence="2" id="KW-1003">Cell membrane</keyword>
<keyword evidence="4 7" id="KW-1133">Transmembrane helix</keyword>
<gene>
    <name evidence="10" type="ORF">HMPREF2137_04150</name>
</gene>
<proteinExistence type="inferred from homology"/>
<dbReference type="Pfam" id="PF12704">
    <property type="entry name" value="MacB_PCD"/>
    <property type="match status" value="1"/>
</dbReference>
<dbReference type="RefSeq" id="WP_005809236.1">
    <property type="nucleotide sequence ID" value="NZ_JRNN01000036.1"/>
</dbReference>